<evidence type="ECO:0000256" key="1">
    <source>
        <dbReference type="HAMAP-Rule" id="MF_00336"/>
    </source>
</evidence>
<feature type="binding site" evidence="1">
    <location>
        <position position="50"/>
    </location>
    <ligand>
        <name>ATP</name>
        <dbReference type="ChEBI" id="CHEBI:30616"/>
    </ligand>
</feature>
<dbReference type="GO" id="GO:0009102">
    <property type="term" value="P:biotin biosynthetic process"/>
    <property type="evidence" value="ECO:0007669"/>
    <property type="project" value="UniProtKB-UniRule"/>
</dbReference>
<comment type="catalytic activity">
    <reaction evidence="1">
        <text>(7R,8S)-7,8-diammoniononanoate + CO2 + ATP = (4R,5S)-dethiobiotin + ADP + phosphate + 3 H(+)</text>
        <dbReference type="Rhea" id="RHEA:15805"/>
        <dbReference type="ChEBI" id="CHEBI:15378"/>
        <dbReference type="ChEBI" id="CHEBI:16526"/>
        <dbReference type="ChEBI" id="CHEBI:30616"/>
        <dbReference type="ChEBI" id="CHEBI:43474"/>
        <dbReference type="ChEBI" id="CHEBI:149469"/>
        <dbReference type="ChEBI" id="CHEBI:149473"/>
        <dbReference type="ChEBI" id="CHEBI:456216"/>
        <dbReference type="EC" id="6.3.3.3"/>
    </reaction>
</comment>
<dbReference type="RefSeq" id="WP_141310279.1">
    <property type="nucleotide sequence ID" value="NZ_BJND01000022.1"/>
</dbReference>
<dbReference type="SUPFAM" id="SSF52540">
    <property type="entry name" value="P-loop containing nucleoside triphosphate hydrolases"/>
    <property type="match status" value="1"/>
</dbReference>
<dbReference type="InterPro" id="IPR004472">
    <property type="entry name" value="DTB_synth_BioD"/>
</dbReference>
<comment type="function">
    <text evidence="1">Catalyzes a mechanistically unusual reaction, the ATP-dependent insertion of CO2 between the N7 and N8 nitrogen atoms of 7,8-diaminopelargonic acid (DAPA, also called 7,8-diammoniononanoate) to form a ureido ring.</text>
</comment>
<comment type="caution">
    <text evidence="1">Lacks conserved residue(s) required for the propagation of feature annotation.</text>
</comment>
<accession>A0A4Y3VJ54</accession>
<comment type="similarity">
    <text evidence="1">Belongs to the dethiobiotin synthetase family.</text>
</comment>
<keyword evidence="1" id="KW-0093">Biotin biosynthesis</keyword>
<comment type="subunit">
    <text evidence="1">Homodimer.</text>
</comment>
<comment type="subcellular location">
    <subcellularLocation>
        <location evidence="1">Cytoplasm</location>
    </subcellularLocation>
</comment>
<feature type="binding site" evidence="1">
    <location>
        <begin position="109"/>
        <end position="112"/>
    </location>
    <ligand>
        <name>ATP</name>
        <dbReference type="ChEBI" id="CHEBI:30616"/>
    </ligand>
</feature>
<dbReference type="Proteomes" id="UP000317881">
    <property type="component" value="Unassembled WGS sequence"/>
</dbReference>
<keyword evidence="1" id="KW-0067">ATP-binding</keyword>
<feature type="binding site" evidence="1">
    <location>
        <begin position="170"/>
        <end position="171"/>
    </location>
    <ligand>
        <name>ATP</name>
        <dbReference type="ChEBI" id="CHEBI:30616"/>
    </ligand>
</feature>
<dbReference type="AlphaFoldDB" id="A0A4Y3VJ54"/>
<name>A0A4Y3VJ54_9ACTN</name>
<comment type="pathway">
    <text evidence="1">Cofactor biosynthesis; biotin biosynthesis; biotin from 7,8-diaminononanoate: step 1/2.</text>
</comment>
<proteinExistence type="inferred from homology"/>
<dbReference type="InterPro" id="IPR027417">
    <property type="entry name" value="P-loop_NTPase"/>
</dbReference>
<feature type="binding site" evidence="1">
    <location>
        <position position="16"/>
    </location>
    <ligand>
        <name>Mg(2+)</name>
        <dbReference type="ChEBI" id="CHEBI:18420"/>
    </ligand>
</feature>
<comment type="caution">
    <text evidence="2">The sequence shown here is derived from an EMBL/GenBank/DDBJ whole genome shotgun (WGS) entry which is preliminary data.</text>
</comment>
<keyword evidence="1" id="KW-0963">Cytoplasm</keyword>
<feature type="binding site" evidence="1">
    <location>
        <begin position="12"/>
        <end position="17"/>
    </location>
    <ligand>
        <name>ATP</name>
        <dbReference type="ChEBI" id="CHEBI:30616"/>
    </ligand>
</feature>
<dbReference type="GO" id="GO:0000287">
    <property type="term" value="F:magnesium ion binding"/>
    <property type="evidence" value="ECO:0007669"/>
    <property type="project" value="UniProtKB-UniRule"/>
</dbReference>
<feature type="binding site" evidence="1">
    <location>
        <position position="50"/>
    </location>
    <ligand>
        <name>Mg(2+)</name>
        <dbReference type="ChEBI" id="CHEBI:18420"/>
    </ligand>
</feature>
<comment type="cofactor">
    <cofactor evidence="1">
        <name>Mg(2+)</name>
        <dbReference type="ChEBI" id="CHEBI:18420"/>
    </cofactor>
</comment>
<feature type="binding site" evidence="1">
    <location>
        <position position="41"/>
    </location>
    <ligand>
        <name>substrate</name>
    </ligand>
</feature>
<organism evidence="2 3">
    <name type="scientific">Streptomyces spinoverrucosus</name>
    <dbReference type="NCBI Taxonomy" id="284043"/>
    <lineage>
        <taxon>Bacteria</taxon>
        <taxon>Bacillati</taxon>
        <taxon>Actinomycetota</taxon>
        <taxon>Actinomycetes</taxon>
        <taxon>Kitasatosporales</taxon>
        <taxon>Streptomycetaceae</taxon>
        <taxon>Streptomyces</taxon>
    </lineage>
</organism>
<dbReference type="PANTHER" id="PTHR43210:SF5">
    <property type="entry name" value="DETHIOBIOTIN SYNTHETASE"/>
    <property type="match status" value="1"/>
</dbReference>
<keyword evidence="1" id="KW-0547">Nucleotide-binding</keyword>
<keyword evidence="3" id="KW-1185">Reference proteome</keyword>
<feature type="active site" evidence="1">
    <location>
        <position position="37"/>
    </location>
</feature>
<dbReference type="NCBIfam" id="TIGR00347">
    <property type="entry name" value="bioD"/>
    <property type="match status" value="1"/>
</dbReference>
<keyword evidence="1" id="KW-0479">Metal-binding</keyword>
<evidence type="ECO:0000313" key="3">
    <source>
        <dbReference type="Proteomes" id="UP000317881"/>
    </source>
</evidence>
<keyword evidence="1" id="KW-0436">Ligase</keyword>
<dbReference type="OrthoDB" id="9802610at2"/>
<dbReference type="PANTHER" id="PTHR43210">
    <property type="entry name" value="DETHIOBIOTIN SYNTHETASE"/>
    <property type="match status" value="1"/>
</dbReference>
<dbReference type="UniPathway" id="UPA00078">
    <property type="reaction ID" value="UER00161"/>
</dbReference>
<dbReference type="Gene3D" id="3.40.50.300">
    <property type="entry name" value="P-loop containing nucleotide triphosphate hydrolases"/>
    <property type="match status" value="1"/>
</dbReference>
<dbReference type="GO" id="GO:0005829">
    <property type="term" value="C:cytosol"/>
    <property type="evidence" value="ECO:0007669"/>
    <property type="project" value="TreeGrafter"/>
</dbReference>
<dbReference type="Pfam" id="PF13500">
    <property type="entry name" value="AAA_26"/>
    <property type="match status" value="1"/>
</dbReference>
<dbReference type="GO" id="GO:0005524">
    <property type="term" value="F:ATP binding"/>
    <property type="evidence" value="ECO:0007669"/>
    <property type="project" value="UniProtKB-UniRule"/>
</dbReference>
<sequence>MPILVITGTGTEVGKTVTTAAVAASALAAGRSVAVLKAAQTGVRPDERGDAEEVARLAGPVTARELDRYPEPLAPGTAARRAGRAPVHPQEIAEAAAKLATEHDLVLVEGAGGLLVRFDPAGGTLADAAELLAAPVLVVAAAGLGTLNTTELTAREVRRRRLDLVGVVIGSWPTEPDLASRCNLADLPEVADAPLLGAPPAGAGALAPEVFRAAAPGWLAPRLDGTWDAEAFRVRERPVPLKDAGTAT</sequence>
<dbReference type="EMBL" id="BJND01000022">
    <property type="protein sequence ID" value="GEC05629.1"/>
    <property type="molecule type" value="Genomic_DNA"/>
</dbReference>
<protein>
    <recommendedName>
        <fullName evidence="1">ATP-dependent dethiobiotin synthetase BioD</fullName>
        <ecNumber evidence="1">6.3.3.3</ecNumber>
    </recommendedName>
    <alternativeName>
        <fullName evidence="1">DTB synthetase</fullName>
        <shortName evidence="1">DTBS</shortName>
    </alternativeName>
    <alternativeName>
        <fullName evidence="1">Dethiobiotin synthase</fullName>
    </alternativeName>
</protein>
<keyword evidence="1" id="KW-0460">Magnesium</keyword>
<reference evidence="2 3" key="1">
    <citation type="submission" date="2019-06" db="EMBL/GenBank/DDBJ databases">
        <title>Whole genome shotgun sequence of Streptomyces spinoverrucosus NBRC 14228.</title>
        <authorList>
            <person name="Hosoyama A."/>
            <person name="Uohara A."/>
            <person name="Ohji S."/>
            <person name="Ichikawa N."/>
        </authorList>
    </citation>
    <scope>NUCLEOTIDE SEQUENCE [LARGE SCALE GENOMIC DNA]</scope>
    <source>
        <strain evidence="2 3">NBRC 14228</strain>
    </source>
</reference>
<dbReference type="CDD" id="cd03109">
    <property type="entry name" value="DTBS"/>
    <property type="match status" value="1"/>
</dbReference>
<feature type="binding site" evidence="1">
    <location>
        <position position="109"/>
    </location>
    <ligand>
        <name>Mg(2+)</name>
        <dbReference type="ChEBI" id="CHEBI:18420"/>
    </ligand>
</feature>
<dbReference type="EC" id="6.3.3.3" evidence="1"/>
<dbReference type="GO" id="GO:0004141">
    <property type="term" value="F:dethiobiotin synthase activity"/>
    <property type="evidence" value="ECO:0007669"/>
    <property type="project" value="UniProtKB-UniRule"/>
</dbReference>
<dbReference type="HAMAP" id="MF_00336">
    <property type="entry name" value="BioD"/>
    <property type="match status" value="1"/>
</dbReference>
<evidence type="ECO:0000313" key="2">
    <source>
        <dbReference type="EMBL" id="GEC05629.1"/>
    </source>
</evidence>
<gene>
    <name evidence="1 2" type="primary">bioD</name>
    <name evidence="2" type="ORF">SSP24_32840</name>
</gene>